<dbReference type="AlphaFoldDB" id="A0A917TUJ3"/>
<comment type="caution">
    <text evidence="2">The sequence shown here is derived from an EMBL/GenBank/DDBJ whole genome shotgun (WGS) entry which is preliminary data.</text>
</comment>
<organism evidence="2 3">
    <name type="scientific">Paraliobacillus quinghaiensis</name>
    <dbReference type="NCBI Taxonomy" id="470815"/>
    <lineage>
        <taxon>Bacteria</taxon>
        <taxon>Bacillati</taxon>
        <taxon>Bacillota</taxon>
        <taxon>Bacilli</taxon>
        <taxon>Bacillales</taxon>
        <taxon>Bacillaceae</taxon>
        <taxon>Paraliobacillus</taxon>
    </lineage>
</organism>
<dbReference type="RefSeq" id="WP_117156507.1">
    <property type="nucleotide sequence ID" value="NZ_BMLG01000018.1"/>
</dbReference>
<name>A0A917TUJ3_9BACI</name>
<feature type="compositionally biased region" description="Basic and acidic residues" evidence="1">
    <location>
        <begin position="49"/>
        <end position="66"/>
    </location>
</feature>
<feature type="region of interest" description="Disordered" evidence="1">
    <location>
        <begin position="1"/>
        <end position="66"/>
    </location>
</feature>
<accession>A0A917TUJ3</accession>
<dbReference type="OrthoDB" id="2679443at2"/>
<dbReference type="EMBL" id="BMLG01000018">
    <property type="protein sequence ID" value="GGM38519.1"/>
    <property type="molecule type" value="Genomic_DNA"/>
</dbReference>
<protein>
    <submittedName>
        <fullName evidence="2">Uncharacterized protein</fullName>
    </submittedName>
</protein>
<reference evidence="2" key="2">
    <citation type="submission" date="2020-09" db="EMBL/GenBank/DDBJ databases">
        <authorList>
            <person name="Sun Q."/>
            <person name="Zhou Y."/>
        </authorList>
    </citation>
    <scope>NUCLEOTIDE SEQUENCE</scope>
    <source>
        <strain evidence="2">CGMCC 1.6333</strain>
    </source>
</reference>
<keyword evidence="3" id="KW-1185">Reference proteome</keyword>
<evidence type="ECO:0000313" key="3">
    <source>
        <dbReference type="Proteomes" id="UP000618460"/>
    </source>
</evidence>
<gene>
    <name evidence="2" type="ORF">GCM10011351_25750</name>
</gene>
<feature type="compositionally biased region" description="Basic and acidic residues" evidence="1">
    <location>
        <begin position="1"/>
        <end position="37"/>
    </location>
</feature>
<sequence length="212" mass="25380">MTKTLEEQKLKEEQERIRDEEQRSKQDDEKRKAKSKADEEESLKKRERIQKLDDEQVEREMQERARIAATRPVDVHPYSWDYRTKSKNQYSNYANQKTSTGSKLEKTEDKIDKKKREDLLELLLSQLIKGELYIDGDSRNWRRVLLKWIKKNQTDGTLVVSLQNIIDYMKNSGISFNQNDSIVKYPIKDFFELYVRISKSELKRKIELSIQD</sequence>
<reference evidence="2" key="1">
    <citation type="journal article" date="2014" name="Int. J. Syst. Evol. Microbiol.">
        <title>Complete genome sequence of Corynebacterium casei LMG S-19264T (=DSM 44701T), isolated from a smear-ripened cheese.</title>
        <authorList>
            <consortium name="US DOE Joint Genome Institute (JGI-PGF)"/>
            <person name="Walter F."/>
            <person name="Albersmeier A."/>
            <person name="Kalinowski J."/>
            <person name="Ruckert C."/>
        </authorList>
    </citation>
    <scope>NUCLEOTIDE SEQUENCE</scope>
    <source>
        <strain evidence="2">CGMCC 1.6333</strain>
    </source>
</reference>
<evidence type="ECO:0000256" key="1">
    <source>
        <dbReference type="SAM" id="MobiDB-lite"/>
    </source>
</evidence>
<proteinExistence type="predicted"/>
<evidence type="ECO:0000313" key="2">
    <source>
        <dbReference type="EMBL" id="GGM38519.1"/>
    </source>
</evidence>
<dbReference type="Proteomes" id="UP000618460">
    <property type="component" value="Unassembled WGS sequence"/>
</dbReference>